<evidence type="ECO:0000313" key="5">
    <source>
        <dbReference type="Proteomes" id="UP000251942"/>
    </source>
</evidence>
<dbReference type="STRING" id="453.Lfee_1454"/>
<dbReference type="RefSeq" id="WP_058445356.1">
    <property type="nucleotide sequence ID" value="NZ_CAAAHT010000017.1"/>
</dbReference>
<keyword evidence="4" id="KW-1185">Reference proteome</keyword>
<gene>
    <name evidence="2" type="ORF">Lfee_1454</name>
    <name evidence="3" type="ORF">NCTC12022_03409</name>
</gene>
<dbReference type="EMBL" id="UASS01000039">
    <property type="protein sequence ID" value="SPX62647.1"/>
    <property type="molecule type" value="Genomic_DNA"/>
</dbReference>
<feature type="coiled-coil region" evidence="1">
    <location>
        <begin position="256"/>
        <end position="322"/>
    </location>
</feature>
<proteinExistence type="predicted"/>
<dbReference type="Proteomes" id="UP000054698">
    <property type="component" value="Unassembled WGS sequence"/>
</dbReference>
<keyword evidence="1" id="KW-0175">Coiled coil</keyword>
<dbReference type="PATRIC" id="fig|453.4.peg.1588"/>
<accession>A0A0W0TV45</accession>
<reference evidence="2 4" key="1">
    <citation type="submission" date="2015-11" db="EMBL/GenBank/DDBJ databases">
        <title>Genomic analysis of 38 Legionella species identifies large and diverse effector repertoires.</title>
        <authorList>
            <person name="Burstein D."/>
            <person name="Amaro F."/>
            <person name="Zusman T."/>
            <person name="Lifshitz Z."/>
            <person name="Cohen O."/>
            <person name="Gilbert J.A."/>
            <person name="Pupko T."/>
            <person name="Shuman H.A."/>
            <person name="Segal G."/>
        </authorList>
    </citation>
    <scope>NUCLEOTIDE SEQUENCE [LARGE SCALE GENOMIC DNA]</scope>
    <source>
        <strain evidence="2 4">WO-44C</strain>
    </source>
</reference>
<dbReference type="EMBL" id="LNYB01000051">
    <property type="protein sequence ID" value="KTC99288.1"/>
    <property type="molecule type" value="Genomic_DNA"/>
</dbReference>
<dbReference type="OrthoDB" id="5637544at2"/>
<dbReference type="AlphaFoldDB" id="A0A0W0TV45"/>
<reference evidence="3 5" key="2">
    <citation type="submission" date="2018-06" db="EMBL/GenBank/DDBJ databases">
        <authorList>
            <consortium name="Pathogen Informatics"/>
            <person name="Doyle S."/>
        </authorList>
    </citation>
    <scope>NUCLEOTIDE SEQUENCE [LARGE SCALE GENOMIC DNA]</scope>
    <source>
        <strain evidence="3 5">NCTC12022</strain>
    </source>
</reference>
<evidence type="ECO:0000313" key="4">
    <source>
        <dbReference type="Proteomes" id="UP000054698"/>
    </source>
</evidence>
<evidence type="ECO:0000313" key="2">
    <source>
        <dbReference type="EMBL" id="KTC99288.1"/>
    </source>
</evidence>
<sequence length="473" mass="54063">MLTVNIWYSTALWKNKRVKHGIFGPYLAARQEDQNVGHVNLQISVDESAESFAQIDKNIHGLPLEATLSPVPVTVNKGDHRHYEQKKVRMDLVSHSFWPAKDNTVHYVKEVLHLLHLGKGSKGVPSLLATHSYDMRREEIGKNPLVIQHPHPEVDLQKDEQALKELDIEITLLRVSLSNRETMQKRFVQFKTEKDSQLSQQRQLAADYQMAQNDIKKDIAKTNHELDEASAKLKFNTKKLNYLEKLPSHSDSTPEIKKLRLKIPQLQDKQKQLSKELDDLHAALEQKRIQYQTASLALETDLKTTLAALSFYENTLAELEKKINGRDQAALQRLEKDYATRKDMLQRSKTYLENLHSTTGRHADRTIHLPTSDSGLPYYIDELAVIEAMAQEKAQNYTFITNNCARSAKRCLLAGVKHLQEPFIEAGVSPTFFQLKGLETCTSIRAWVRDLEAMLIKLNYAPLPKEPVGQPKI</sequence>
<evidence type="ECO:0000256" key="1">
    <source>
        <dbReference type="SAM" id="Coils"/>
    </source>
</evidence>
<dbReference type="Proteomes" id="UP000251942">
    <property type="component" value="Unassembled WGS sequence"/>
</dbReference>
<protein>
    <submittedName>
        <fullName evidence="2">Uncharacterized protein</fullName>
    </submittedName>
</protein>
<organism evidence="2 4">
    <name type="scientific">Legionella feeleii</name>
    <dbReference type="NCBI Taxonomy" id="453"/>
    <lineage>
        <taxon>Bacteria</taxon>
        <taxon>Pseudomonadati</taxon>
        <taxon>Pseudomonadota</taxon>
        <taxon>Gammaproteobacteria</taxon>
        <taxon>Legionellales</taxon>
        <taxon>Legionellaceae</taxon>
        <taxon>Legionella</taxon>
    </lineage>
</organism>
<name>A0A0W0TV45_9GAMM</name>
<evidence type="ECO:0000313" key="3">
    <source>
        <dbReference type="EMBL" id="SPX62647.1"/>
    </source>
</evidence>